<dbReference type="RefSeq" id="WP_284377117.1">
    <property type="nucleotide sequence ID" value="NZ_BSNN01000002.1"/>
</dbReference>
<organism evidence="8 9">
    <name type="scientific">Amylibacter marinus</name>
    <dbReference type="NCBI Taxonomy" id="1475483"/>
    <lineage>
        <taxon>Bacteria</taxon>
        <taxon>Pseudomonadati</taxon>
        <taxon>Pseudomonadota</taxon>
        <taxon>Alphaproteobacteria</taxon>
        <taxon>Rhodobacterales</taxon>
        <taxon>Paracoccaceae</taxon>
        <taxon>Amylibacter</taxon>
    </lineage>
</organism>
<dbReference type="EMBL" id="BSNN01000002">
    <property type="protein sequence ID" value="GLQ35034.1"/>
    <property type="molecule type" value="Genomic_DNA"/>
</dbReference>
<evidence type="ECO:0000259" key="7">
    <source>
        <dbReference type="Pfam" id="PF22740"/>
    </source>
</evidence>
<accession>A0ABQ5VUM7</accession>
<evidence type="ECO:0000256" key="2">
    <source>
        <dbReference type="ARBA" id="ARBA00022840"/>
    </source>
</evidence>
<dbReference type="Pfam" id="PF22740">
    <property type="entry name" value="PapZ_C"/>
    <property type="match status" value="1"/>
</dbReference>
<feature type="binding site" evidence="4">
    <location>
        <begin position="60"/>
        <end position="63"/>
    </location>
    <ligand>
        <name>GTP</name>
        <dbReference type="ChEBI" id="CHEBI:37565"/>
    </ligand>
</feature>
<feature type="binding site" evidence="4">
    <location>
        <begin position="13"/>
        <end position="20"/>
    </location>
    <ligand>
        <name>ATP</name>
        <dbReference type="ChEBI" id="CHEBI:30616"/>
    </ligand>
</feature>
<sequence>MNTQPSTVVLITGPSGAGRSTAVNSFEDLGFETIENLPISLMPRLVKGPILQRGLVLSVDMRTRDFSVRGVLELLETLSAREDVEVSLFYIDCGEEVLLRRYSETRRRHPSAPDGAPSDGITREKDLLQRLKRRANVHLDTSEMSPHDLKEEVGKLFGGVLSKGLAVNVHSFSYKRGVPRGVDMVLDCRFLRNPYWSPDLRDLTGMDSLVRAYVQEDTRYLPFFNKLLEMAQMLLPAYREEGKAHFTIGLGCTGGRHRSVCVTQELATQLSDLGWQISVRHRELERRADIAKDAGVGLL</sequence>
<comment type="caution">
    <text evidence="8">The sequence shown here is derived from an EMBL/GenBank/DDBJ whole genome shotgun (WGS) entry which is preliminary data.</text>
</comment>
<evidence type="ECO:0000256" key="1">
    <source>
        <dbReference type="ARBA" id="ARBA00022741"/>
    </source>
</evidence>
<evidence type="ECO:0000256" key="4">
    <source>
        <dbReference type="HAMAP-Rule" id="MF_00636"/>
    </source>
</evidence>
<gene>
    <name evidence="8" type="ORF">GCM10007939_13170</name>
</gene>
<dbReference type="NCBIfam" id="NF003828">
    <property type="entry name" value="PRK05416.1"/>
    <property type="match status" value="1"/>
</dbReference>
<dbReference type="PANTHER" id="PTHR30448:SF0">
    <property type="entry name" value="RNASE ADAPTER PROTEIN RAPZ"/>
    <property type="match status" value="1"/>
</dbReference>
<dbReference type="Proteomes" id="UP001156694">
    <property type="component" value="Unassembled WGS sequence"/>
</dbReference>
<evidence type="ECO:0000313" key="8">
    <source>
        <dbReference type="EMBL" id="GLQ35034.1"/>
    </source>
</evidence>
<name>A0ABQ5VUM7_9RHOB</name>
<evidence type="ECO:0000259" key="6">
    <source>
        <dbReference type="Pfam" id="PF03668"/>
    </source>
</evidence>
<keyword evidence="9" id="KW-1185">Reference proteome</keyword>
<dbReference type="Pfam" id="PF03668">
    <property type="entry name" value="RapZ-like_N"/>
    <property type="match status" value="1"/>
</dbReference>
<keyword evidence="2 4" id="KW-0067">ATP-binding</keyword>
<dbReference type="PANTHER" id="PTHR30448">
    <property type="entry name" value="RNASE ADAPTER PROTEIN RAPZ"/>
    <property type="match status" value="1"/>
</dbReference>
<feature type="domain" description="RapZ C-terminal" evidence="7">
    <location>
        <begin position="166"/>
        <end position="285"/>
    </location>
</feature>
<reference evidence="9" key="1">
    <citation type="journal article" date="2019" name="Int. J. Syst. Evol. Microbiol.">
        <title>The Global Catalogue of Microorganisms (GCM) 10K type strain sequencing project: providing services to taxonomists for standard genome sequencing and annotation.</title>
        <authorList>
            <consortium name="The Broad Institute Genomics Platform"/>
            <consortium name="The Broad Institute Genome Sequencing Center for Infectious Disease"/>
            <person name="Wu L."/>
            <person name="Ma J."/>
        </authorList>
    </citation>
    <scope>NUCLEOTIDE SEQUENCE [LARGE SCALE GENOMIC DNA]</scope>
    <source>
        <strain evidence="9">NBRC 110140</strain>
    </source>
</reference>
<evidence type="ECO:0000256" key="3">
    <source>
        <dbReference type="ARBA" id="ARBA00023134"/>
    </source>
</evidence>
<proteinExistence type="inferred from homology"/>
<keyword evidence="1 4" id="KW-0547">Nucleotide-binding</keyword>
<protein>
    <submittedName>
        <fullName evidence="8">Nucleotide-binding protein</fullName>
    </submittedName>
</protein>
<feature type="region of interest" description="Disordered" evidence="5">
    <location>
        <begin position="104"/>
        <end position="123"/>
    </location>
</feature>
<dbReference type="InterPro" id="IPR005337">
    <property type="entry name" value="RapZ-like"/>
</dbReference>
<dbReference type="PIRSF" id="PIRSF005052">
    <property type="entry name" value="P-loopkin"/>
    <property type="match status" value="1"/>
</dbReference>
<feature type="domain" description="RapZ-like N-terminal" evidence="6">
    <location>
        <begin position="8"/>
        <end position="159"/>
    </location>
</feature>
<evidence type="ECO:0000256" key="5">
    <source>
        <dbReference type="SAM" id="MobiDB-lite"/>
    </source>
</evidence>
<evidence type="ECO:0000313" key="9">
    <source>
        <dbReference type="Proteomes" id="UP001156694"/>
    </source>
</evidence>
<dbReference type="InterPro" id="IPR053930">
    <property type="entry name" value="RapZ-like_N"/>
</dbReference>
<dbReference type="InterPro" id="IPR027417">
    <property type="entry name" value="P-loop_NTPase"/>
</dbReference>
<keyword evidence="3 4" id="KW-0342">GTP-binding</keyword>
<dbReference type="InterPro" id="IPR053931">
    <property type="entry name" value="RapZ_C"/>
</dbReference>
<dbReference type="SUPFAM" id="SSF52540">
    <property type="entry name" value="P-loop containing nucleoside triphosphate hydrolases"/>
    <property type="match status" value="1"/>
</dbReference>
<dbReference type="HAMAP" id="MF_00636">
    <property type="entry name" value="RapZ_like"/>
    <property type="match status" value="1"/>
</dbReference>
<dbReference type="Gene3D" id="3.40.50.300">
    <property type="entry name" value="P-loop containing nucleotide triphosphate hydrolases"/>
    <property type="match status" value="1"/>
</dbReference>